<dbReference type="RefSeq" id="WP_273440577.1">
    <property type="nucleotide sequence ID" value="NZ_PKUN01000025.1"/>
</dbReference>
<gene>
    <name evidence="2" type="ORF">C0630_16185</name>
</gene>
<reference evidence="2 3" key="1">
    <citation type="submission" date="2017-11" db="EMBL/GenBank/DDBJ databases">
        <title>Genome-resolved metagenomics identifies genetic mobility, metabolic interactions, and unexpected diversity in perchlorate-reducing communities.</title>
        <authorList>
            <person name="Barnum T.P."/>
            <person name="Figueroa I.A."/>
            <person name="Carlstrom C.I."/>
            <person name="Lucas L.N."/>
            <person name="Engelbrektson A.L."/>
            <person name="Coates J.D."/>
        </authorList>
    </citation>
    <scope>NUCLEOTIDE SEQUENCE [LARGE SCALE GENOMIC DNA]</scope>
    <source>
        <strain evidence="2">BM301</strain>
    </source>
</reference>
<dbReference type="STRING" id="1111735.GCA_000428045_02474"/>
<dbReference type="CDD" id="cd07043">
    <property type="entry name" value="STAS_anti-anti-sigma_factors"/>
    <property type="match status" value="1"/>
</dbReference>
<accession>A0A2N6CTA8</accession>
<dbReference type="PIRSF" id="PIRSF029548">
    <property type="entry name" value="UCP029548"/>
    <property type="match status" value="1"/>
</dbReference>
<organism evidence="2 3">
    <name type="scientific">Sedimenticola selenatireducens</name>
    <dbReference type="NCBI Taxonomy" id="191960"/>
    <lineage>
        <taxon>Bacteria</taxon>
        <taxon>Pseudomonadati</taxon>
        <taxon>Pseudomonadota</taxon>
        <taxon>Gammaproteobacteria</taxon>
        <taxon>Chromatiales</taxon>
        <taxon>Sedimenticolaceae</taxon>
        <taxon>Sedimenticola</taxon>
    </lineage>
</organism>
<name>A0A2N6CTA8_9GAMM</name>
<dbReference type="Pfam" id="PF01740">
    <property type="entry name" value="STAS"/>
    <property type="match status" value="1"/>
</dbReference>
<dbReference type="SUPFAM" id="SSF52091">
    <property type="entry name" value="SpoIIaa-like"/>
    <property type="match status" value="1"/>
</dbReference>
<dbReference type="PANTHER" id="PTHR33495">
    <property type="entry name" value="ANTI-SIGMA FACTOR ANTAGONIST TM_1081-RELATED-RELATED"/>
    <property type="match status" value="1"/>
</dbReference>
<dbReference type="InterPro" id="IPR036513">
    <property type="entry name" value="STAS_dom_sf"/>
</dbReference>
<sequence>MSNGQILHGSHNGVEVLRYRGDVRHTLCVALDRYLQQLLQRPDIQGFVVDMTEVLSIDSTNLGMLARLSRAMKKAGLPKVTLISNQPDINELLEAVGFDQEFDIVETLDTTLDAVAEIPSLEGEHPTSSRLLLEAHRALMSLNEVNRTRFKDVVLAFEDELKQ</sequence>
<evidence type="ECO:0000313" key="2">
    <source>
        <dbReference type="EMBL" id="PLX60334.1"/>
    </source>
</evidence>
<dbReference type="GO" id="GO:0043856">
    <property type="term" value="F:anti-sigma factor antagonist activity"/>
    <property type="evidence" value="ECO:0007669"/>
    <property type="project" value="TreeGrafter"/>
</dbReference>
<feature type="domain" description="STAS" evidence="1">
    <location>
        <begin position="12"/>
        <end position="118"/>
    </location>
</feature>
<dbReference type="Proteomes" id="UP000235015">
    <property type="component" value="Unassembled WGS sequence"/>
</dbReference>
<evidence type="ECO:0000259" key="1">
    <source>
        <dbReference type="PROSITE" id="PS50801"/>
    </source>
</evidence>
<protein>
    <submittedName>
        <fullName evidence="2">Anti-sigma factor antagonist</fullName>
    </submittedName>
</protein>
<dbReference type="AlphaFoldDB" id="A0A2N6CTA8"/>
<dbReference type="PROSITE" id="PS50801">
    <property type="entry name" value="STAS"/>
    <property type="match status" value="1"/>
</dbReference>
<dbReference type="Gene3D" id="3.30.750.24">
    <property type="entry name" value="STAS domain"/>
    <property type="match status" value="1"/>
</dbReference>
<dbReference type="EMBL" id="PKUN01000025">
    <property type="protein sequence ID" value="PLX60334.1"/>
    <property type="molecule type" value="Genomic_DNA"/>
</dbReference>
<dbReference type="PANTHER" id="PTHR33495:SF2">
    <property type="entry name" value="ANTI-SIGMA FACTOR ANTAGONIST TM_1081-RELATED"/>
    <property type="match status" value="1"/>
</dbReference>
<comment type="caution">
    <text evidence="2">The sequence shown here is derived from an EMBL/GenBank/DDBJ whole genome shotgun (WGS) entry which is preliminary data.</text>
</comment>
<evidence type="ECO:0000313" key="3">
    <source>
        <dbReference type="Proteomes" id="UP000235015"/>
    </source>
</evidence>
<proteinExistence type="predicted"/>
<dbReference type="InterPro" id="IPR002645">
    <property type="entry name" value="STAS_dom"/>
</dbReference>
<dbReference type="InterPro" id="IPR014557">
    <property type="entry name" value="UCP029548_STAS-type"/>
</dbReference>